<evidence type="ECO:0000259" key="2">
    <source>
        <dbReference type="Pfam" id="PF25545"/>
    </source>
</evidence>
<reference evidence="4" key="1">
    <citation type="submission" date="2014-10" db="EMBL/GenBank/DDBJ databases">
        <authorList>
            <person name="King R."/>
        </authorList>
    </citation>
    <scope>NUCLEOTIDE SEQUENCE [LARGE SCALE GENOMIC DNA]</scope>
    <source>
        <strain evidence="4">A3/5</strain>
    </source>
</reference>
<name>A0A2L2TE21_9HYPO</name>
<dbReference type="AlphaFoldDB" id="A0A2L2TE21"/>
<protein>
    <recommendedName>
        <fullName evidence="2">DUF7924 domain-containing protein</fullName>
    </recommendedName>
</protein>
<feature type="region of interest" description="Disordered" evidence="1">
    <location>
        <begin position="1"/>
        <end position="37"/>
    </location>
</feature>
<dbReference type="GeneID" id="37260054"/>
<feature type="region of interest" description="Disordered" evidence="1">
    <location>
        <begin position="140"/>
        <end position="178"/>
    </location>
</feature>
<feature type="compositionally biased region" description="Low complexity" evidence="1">
    <location>
        <begin position="140"/>
        <end position="151"/>
    </location>
</feature>
<keyword evidence="4" id="KW-1185">Reference proteome</keyword>
<dbReference type="InterPro" id="IPR057684">
    <property type="entry name" value="DUF7924"/>
</dbReference>
<dbReference type="Proteomes" id="UP000245910">
    <property type="component" value="Chromosome III"/>
</dbReference>
<organism evidence="3 4">
    <name type="scientific">Fusarium venenatum</name>
    <dbReference type="NCBI Taxonomy" id="56646"/>
    <lineage>
        <taxon>Eukaryota</taxon>
        <taxon>Fungi</taxon>
        <taxon>Dikarya</taxon>
        <taxon>Ascomycota</taxon>
        <taxon>Pezizomycotina</taxon>
        <taxon>Sordariomycetes</taxon>
        <taxon>Hypocreomycetidae</taxon>
        <taxon>Hypocreales</taxon>
        <taxon>Nectriaceae</taxon>
        <taxon>Fusarium</taxon>
    </lineage>
</organism>
<sequence>MGDPQAAAPAQHGLHNSKKRPRKFISDSSSQAPPGKKTLFEQEWYDMMEEPTPMSDSLLITAVLDYINTCESPALTDQIDTWLEETYPSETSYPYSDIIIQNPTQIPRERYVRSATPSMPRRRVQAKKVRFSSRVSIARTTSAASSSGQRSRISREPSISGTVSPGPASPRTTGSLVENPQYESLNLAANNIIYRDRREELPKHISQLAQKISSDRQLLDISVQDLYADDALAALERGAGEPNVEQYIQNTLVTLPPRNDILKRSDKIPMSKWTIPNTRTAYRVSGPVPDILLGYNFATAFTPLQRMKLASMHLDSSNRDGLCLPFLIVELKGDGPSSNEMLNEELMGLGHKVINPIDTSSFSVSMNGTEARLCIIWKEEQTFHVQKIRTFALQEAQQLLEFRKCVLNIMDYGRNERLESIRSGLDLLPEEGLDRSGLDLVSDEELEAQGINVRRLRSRNIVR</sequence>
<dbReference type="Pfam" id="PF25545">
    <property type="entry name" value="DUF7924"/>
    <property type="match status" value="1"/>
</dbReference>
<dbReference type="EMBL" id="LN649231">
    <property type="protein sequence ID" value="CEI68338.1"/>
    <property type="molecule type" value="Genomic_DNA"/>
</dbReference>
<evidence type="ECO:0000313" key="3">
    <source>
        <dbReference type="EMBL" id="CEI68338.1"/>
    </source>
</evidence>
<feature type="domain" description="DUF7924" evidence="2">
    <location>
        <begin position="359"/>
        <end position="423"/>
    </location>
</feature>
<proteinExistence type="predicted"/>
<dbReference type="PANTHER" id="PTHR42470:SF1">
    <property type="entry name" value="VAST DOMAIN-CONTAINING PROTEIN"/>
    <property type="match status" value="1"/>
</dbReference>
<dbReference type="RefSeq" id="XP_025592053.1">
    <property type="nucleotide sequence ID" value="XM_025737166.1"/>
</dbReference>
<evidence type="ECO:0000256" key="1">
    <source>
        <dbReference type="SAM" id="MobiDB-lite"/>
    </source>
</evidence>
<accession>A0A2L2TE21</accession>
<dbReference type="KEGG" id="fvn:FVRRES_08415"/>
<dbReference type="PANTHER" id="PTHR42470">
    <property type="entry name" value="VAST DOMAIN-CONTAINING PROTEIN"/>
    <property type="match status" value="1"/>
</dbReference>
<dbReference type="STRING" id="56646.A0A2L2TE21"/>
<evidence type="ECO:0000313" key="4">
    <source>
        <dbReference type="Proteomes" id="UP000245910"/>
    </source>
</evidence>